<keyword evidence="6" id="KW-0067">ATP-binding</keyword>
<dbReference type="GO" id="GO:0003951">
    <property type="term" value="F:NAD+ kinase activity"/>
    <property type="evidence" value="ECO:0007669"/>
    <property type="project" value="UniProtKB-UniRule"/>
</dbReference>
<dbReference type="GO" id="GO:0046872">
    <property type="term" value="F:metal ion binding"/>
    <property type="evidence" value="ECO:0007669"/>
    <property type="project" value="UniProtKB-UniRule"/>
</dbReference>
<comment type="caution">
    <text evidence="6">Lacks conserved residue(s) required for the propagation of feature annotation.</text>
</comment>
<keyword evidence="6" id="KW-0963">Cytoplasm</keyword>
<feature type="binding site" evidence="6">
    <location>
        <begin position="144"/>
        <end position="145"/>
    </location>
    <ligand>
        <name>NAD(+)</name>
        <dbReference type="ChEBI" id="CHEBI:57540"/>
    </ligand>
</feature>
<dbReference type="Gene3D" id="3.40.50.10330">
    <property type="entry name" value="Probable inorganic polyphosphate/atp-NAD kinase, domain 1"/>
    <property type="match status" value="1"/>
</dbReference>
<accession>A0A1C6SSZ4</accession>
<dbReference type="PANTHER" id="PTHR20275">
    <property type="entry name" value="NAD KINASE"/>
    <property type="match status" value="1"/>
</dbReference>
<keyword evidence="6" id="KW-0547">Nucleotide-binding</keyword>
<dbReference type="InterPro" id="IPR016064">
    <property type="entry name" value="NAD/diacylglycerol_kinase_sf"/>
</dbReference>
<comment type="similarity">
    <text evidence="6">Belongs to the NAD kinase family.</text>
</comment>
<dbReference type="InterPro" id="IPR017438">
    <property type="entry name" value="ATP-NAD_kinase_N"/>
</dbReference>
<gene>
    <name evidence="6" type="primary">nadK</name>
    <name evidence="7" type="ORF">GA0070616_4534</name>
</gene>
<dbReference type="EC" id="2.7.1.23" evidence="6"/>
<dbReference type="Proteomes" id="UP000199699">
    <property type="component" value="Unassembled WGS sequence"/>
</dbReference>
<dbReference type="Pfam" id="PF20143">
    <property type="entry name" value="NAD_kinase_C"/>
    <property type="match status" value="1"/>
</dbReference>
<comment type="catalytic activity">
    <reaction evidence="5 6">
        <text>NAD(+) + ATP = ADP + NADP(+) + H(+)</text>
        <dbReference type="Rhea" id="RHEA:18629"/>
        <dbReference type="ChEBI" id="CHEBI:15378"/>
        <dbReference type="ChEBI" id="CHEBI:30616"/>
        <dbReference type="ChEBI" id="CHEBI:57540"/>
        <dbReference type="ChEBI" id="CHEBI:58349"/>
        <dbReference type="ChEBI" id="CHEBI:456216"/>
        <dbReference type="EC" id="2.7.1.23"/>
    </reaction>
</comment>
<sequence length="315" mass="33618">MWCAVGMDHRRLGLVLHPTRDVSPVVDTIVDWAGRQGVALAVRAEDRHRVPPGVEALPPGALAAACDALISIGGDGTMLGALRSAVADPKPVLGVHLGKLGFLVEVQAPELPGALDRLAAGDFTVETHSCLACDVCGDNIVAFNDVALVRRPGQGFVAATLAVDGQQYGYYRCDALVVSTPMGSTAYSYAAGGPLVSPATQAVVVTPSAPMAGISRSVVLSPGEAVRLELRPDSAPAVVEMDGMVIREAATEGELHIRYRRDAGLVVRLDARRYQERNQLKLSLLDLPLLPEQLRELLPENLRRQLDRRDLPPPR</sequence>
<name>A0A1C6SSZ4_9ACTN</name>
<protein>
    <recommendedName>
        <fullName evidence="6">NAD kinase</fullName>
        <ecNumber evidence="6">2.7.1.23</ecNumber>
    </recommendedName>
    <alternativeName>
        <fullName evidence="6">ATP-dependent NAD kinase</fullName>
    </alternativeName>
</protein>
<evidence type="ECO:0000256" key="5">
    <source>
        <dbReference type="ARBA" id="ARBA00047925"/>
    </source>
</evidence>
<keyword evidence="2 6" id="KW-0418">Kinase</keyword>
<dbReference type="Pfam" id="PF01513">
    <property type="entry name" value="NAD_kinase"/>
    <property type="match status" value="1"/>
</dbReference>
<dbReference type="InterPro" id="IPR017437">
    <property type="entry name" value="ATP-NAD_kinase_PpnK-typ_C"/>
</dbReference>
<organism evidence="7 8">
    <name type="scientific">Micromonospora nigra</name>
    <dbReference type="NCBI Taxonomy" id="145857"/>
    <lineage>
        <taxon>Bacteria</taxon>
        <taxon>Bacillati</taxon>
        <taxon>Actinomycetota</taxon>
        <taxon>Actinomycetes</taxon>
        <taxon>Micromonosporales</taxon>
        <taxon>Micromonosporaceae</taxon>
        <taxon>Micromonospora</taxon>
    </lineage>
</organism>
<feature type="active site" description="Proton acceptor" evidence="6">
    <location>
        <position position="75"/>
    </location>
</feature>
<dbReference type="GO" id="GO:0051287">
    <property type="term" value="F:NAD binding"/>
    <property type="evidence" value="ECO:0007669"/>
    <property type="project" value="UniProtKB-ARBA"/>
</dbReference>
<dbReference type="Gene3D" id="2.60.200.30">
    <property type="entry name" value="Probable inorganic polyphosphate/atp-NAD kinase, domain 2"/>
    <property type="match status" value="1"/>
</dbReference>
<dbReference type="PANTHER" id="PTHR20275:SF0">
    <property type="entry name" value="NAD KINASE"/>
    <property type="match status" value="1"/>
</dbReference>
<reference evidence="7 8" key="1">
    <citation type="submission" date="2016-06" db="EMBL/GenBank/DDBJ databases">
        <authorList>
            <person name="Kjaerup R.B."/>
            <person name="Dalgaard T.S."/>
            <person name="Juul-Madsen H.R."/>
        </authorList>
    </citation>
    <scope>NUCLEOTIDE SEQUENCE [LARGE SCALE GENOMIC DNA]</scope>
    <source>
        <strain evidence="7 8">DSM 43818</strain>
    </source>
</reference>
<comment type="function">
    <text evidence="6">Involved in the regulation of the intracellular balance of NAD and NADP, and is a key enzyme in the biosynthesis of NADP. Catalyzes specifically the phosphorylation on 2'-hydroxyl of the adenosine moiety of NAD to yield NADP.</text>
</comment>
<evidence type="ECO:0000256" key="1">
    <source>
        <dbReference type="ARBA" id="ARBA00022679"/>
    </source>
</evidence>
<evidence type="ECO:0000256" key="6">
    <source>
        <dbReference type="HAMAP-Rule" id="MF_00361"/>
    </source>
</evidence>
<comment type="subcellular location">
    <subcellularLocation>
        <location evidence="6">Cytoplasm</location>
    </subcellularLocation>
</comment>
<comment type="cofactor">
    <cofactor evidence="6">
        <name>a divalent metal cation</name>
        <dbReference type="ChEBI" id="CHEBI:60240"/>
    </cofactor>
</comment>
<proteinExistence type="inferred from homology"/>
<evidence type="ECO:0000256" key="2">
    <source>
        <dbReference type="ARBA" id="ARBA00022777"/>
    </source>
</evidence>
<dbReference type="GO" id="GO:0005737">
    <property type="term" value="C:cytoplasm"/>
    <property type="evidence" value="ECO:0007669"/>
    <property type="project" value="UniProtKB-SubCell"/>
</dbReference>
<dbReference type="STRING" id="145857.GA0070616_4534"/>
<evidence type="ECO:0000313" key="7">
    <source>
        <dbReference type="EMBL" id="SCL32716.1"/>
    </source>
</evidence>
<dbReference type="InterPro" id="IPR002504">
    <property type="entry name" value="NADK"/>
</dbReference>
<keyword evidence="1 6" id="KW-0808">Transferase</keyword>
<evidence type="ECO:0000313" key="8">
    <source>
        <dbReference type="Proteomes" id="UP000199699"/>
    </source>
</evidence>
<dbReference type="AlphaFoldDB" id="A0A1C6SSZ4"/>
<feature type="binding site" evidence="6">
    <location>
        <begin position="75"/>
        <end position="76"/>
    </location>
    <ligand>
        <name>NAD(+)</name>
        <dbReference type="ChEBI" id="CHEBI:57540"/>
    </ligand>
</feature>
<evidence type="ECO:0000256" key="3">
    <source>
        <dbReference type="ARBA" id="ARBA00022857"/>
    </source>
</evidence>
<keyword evidence="8" id="KW-1185">Reference proteome</keyword>
<dbReference type="SUPFAM" id="SSF111331">
    <property type="entry name" value="NAD kinase/diacylglycerol kinase-like"/>
    <property type="match status" value="1"/>
</dbReference>
<dbReference type="GO" id="GO:0005524">
    <property type="term" value="F:ATP binding"/>
    <property type="evidence" value="ECO:0007669"/>
    <property type="project" value="UniProtKB-KW"/>
</dbReference>
<dbReference type="EMBL" id="FMHT01000003">
    <property type="protein sequence ID" value="SCL32716.1"/>
    <property type="molecule type" value="Genomic_DNA"/>
</dbReference>
<evidence type="ECO:0000256" key="4">
    <source>
        <dbReference type="ARBA" id="ARBA00023027"/>
    </source>
</evidence>
<feature type="binding site" evidence="6">
    <location>
        <position position="209"/>
    </location>
    <ligand>
        <name>NAD(+)</name>
        <dbReference type="ChEBI" id="CHEBI:57540"/>
    </ligand>
</feature>
<feature type="binding site" evidence="6">
    <location>
        <position position="172"/>
    </location>
    <ligand>
        <name>NAD(+)</name>
        <dbReference type="ChEBI" id="CHEBI:57540"/>
    </ligand>
</feature>
<dbReference type="GO" id="GO:0019674">
    <property type="term" value="P:NAD+ metabolic process"/>
    <property type="evidence" value="ECO:0007669"/>
    <property type="project" value="InterPro"/>
</dbReference>
<keyword evidence="4 6" id="KW-0520">NAD</keyword>
<keyword evidence="3 6" id="KW-0521">NADP</keyword>
<dbReference type="GO" id="GO:0006741">
    <property type="term" value="P:NADP+ biosynthetic process"/>
    <property type="evidence" value="ECO:0007669"/>
    <property type="project" value="UniProtKB-UniRule"/>
</dbReference>
<dbReference type="HAMAP" id="MF_00361">
    <property type="entry name" value="NAD_kinase"/>
    <property type="match status" value="1"/>
</dbReference>
<feature type="binding site" evidence="6">
    <location>
        <position position="174"/>
    </location>
    <ligand>
        <name>NAD(+)</name>
        <dbReference type="ChEBI" id="CHEBI:57540"/>
    </ligand>
</feature>